<evidence type="ECO:0000313" key="2">
    <source>
        <dbReference type="EMBL" id="GAU45930.1"/>
    </source>
</evidence>
<protein>
    <submittedName>
        <fullName evidence="2">Uncharacterized protein</fullName>
    </submittedName>
</protein>
<sequence>MESVVNDENSDDVFIMEKQPEAETSKTPMEGQVHLTSHKEAQTVGVHSQPLISQNRFDALEVQEDGGAYNQKQVENVTSQEVEDNSQSIEIVENTQMSDISKSNKRMRLKMYQSWKKKLLNKLLSLWW</sequence>
<gene>
    <name evidence="2" type="ORF">TSUD_100070</name>
</gene>
<dbReference type="EMBL" id="DF974162">
    <property type="protein sequence ID" value="GAU45930.1"/>
    <property type="molecule type" value="Genomic_DNA"/>
</dbReference>
<dbReference type="Proteomes" id="UP000242715">
    <property type="component" value="Unassembled WGS sequence"/>
</dbReference>
<dbReference type="OrthoDB" id="10543085at2759"/>
<dbReference type="AlphaFoldDB" id="A0A2Z6P8X6"/>
<evidence type="ECO:0000256" key="1">
    <source>
        <dbReference type="SAM" id="MobiDB-lite"/>
    </source>
</evidence>
<keyword evidence="3" id="KW-1185">Reference proteome</keyword>
<feature type="region of interest" description="Disordered" evidence="1">
    <location>
        <begin position="1"/>
        <end position="32"/>
    </location>
</feature>
<proteinExistence type="predicted"/>
<name>A0A2Z6P8X6_TRISU</name>
<accession>A0A2Z6P8X6</accession>
<reference evidence="3" key="1">
    <citation type="journal article" date="2017" name="Front. Plant Sci.">
        <title>Climate Clever Clovers: New Paradigm to Reduce the Environmental Footprint of Ruminants by Breeding Low Methanogenic Forages Utilizing Haplotype Variation.</title>
        <authorList>
            <person name="Kaur P."/>
            <person name="Appels R."/>
            <person name="Bayer P.E."/>
            <person name="Keeble-Gagnere G."/>
            <person name="Wang J."/>
            <person name="Hirakawa H."/>
            <person name="Shirasawa K."/>
            <person name="Vercoe P."/>
            <person name="Stefanova K."/>
            <person name="Durmic Z."/>
            <person name="Nichols P."/>
            <person name="Revell C."/>
            <person name="Isobe S.N."/>
            <person name="Edwards D."/>
            <person name="Erskine W."/>
        </authorList>
    </citation>
    <scope>NUCLEOTIDE SEQUENCE [LARGE SCALE GENOMIC DNA]</scope>
    <source>
        <strain evidence="3">cv. Daliak</strain>
    </source>
</reference>
<evidence type="ECO:0000313" key="3">
    <source>
        <dbReference type="Proteomes" id="UP000242715"/>
    </source>
</evidence>
<organism evidence="2 3">
    <name type="scientific">Trifolium subterraneum</name>
    <name type="common">Subterranean clover</name>
    <dbReference type="NCBI Taxonomy" id="3900"/>
    <lineage>
        <taxon>Eukaryota</taxon>
        <taxon>Viridiplantae</taxon>
        <taxon>Streptophyta</taxon>
        <taxon>Embryophyta</taxon>
        <taxon>Tracheophyta</taxon>
        <taxon>Spermatophyta</taxon>
        <taxon>Magnoliopsida</taxon>
        <taxon>eudicotyledons</taxon>
        <taxon>Gunneridae</taxon>
        <taxon>Pentapetalae</taxon>
        <taxon>rosids</taxon>
        <taxon>fabids</taxon>
        <taxon>Fabales</taxon>
        <taxon>Fabaceae</taxon>
        <taxon>Papilionoideae</taxon>
        <taxon>50 kb inversion clade</taxon>
        <taxon>NPAAA clade</taxon>
        <taxon>Hologalegina</taxon>
        <taxon>IRL clade</taxon>
        <taxon>Trifolieae</taxon>
        <taxon>Trifolium</taxon>
    </lineage>
</organism>